<organism evidence="2 3">
    <name type="scientific">Steinernema glaseri</name>
    <dbReference type="NCBI Taxonomy" id="37863"/>
    <lineage>
        <taxon>Eukaryota</taxon>
        <taxon>Metazoa</taxon>
        <taxon>Ecdysozoa</taxon>
        <taxon>Nematoda</taxon>
        <taxon>Chromadorea</taxon>
        <taxon>Rhabditida</taxon>
        <taxon>Tylenchina</taxon>
        <taxon>Panagrolaimomorpha</taxon>
        <taxon>Strongyloidoidea</taxon>
        <taxon>Steinernematidae</taxon>
        <taxon>Steinernema</taxon>
    </lineage>
</organism>
<protein>
    <submittedName>
        <fullName evidence="3">Secreted protein</fullName>
    </submittedName>
</protein>
<name>A0A1I7YNF6_9BILA</name>
<feature type="compositionally biased region" description="Low complexity" evidence="1">
    <location>
        <begin position="108"/>
        <end position="123"/>
    </location>
</feature>
<evidence type="ECO:0000313" key="2">
    <source>
        <dbReference type="Proteomes" id="UP000095287"/>
    </source>
</evidence>
<reference evidence="3" key="1">
    <citation type="submission" date="2016-11" db="UniProtKB">
        <authorList>
            <consortium name="WormBaseParasite"/>
        </authorList>
    </citation>
    <scope>IDENTIFICATION</scope>
</reference>
<feature type="region of interest" description="Disordered" evidence="1">
    <location>
        <begin position="99"/>
        <end position="144"/>
    </location>
</feature>
<accession>A0A1I7YNF6</accession>
<evidence type="ECO:0000313" key="3">
    <source>
        <dbReference type="WBParaSite" id="L893_g18091.t1"/>
    </source>
</evidence>
<evidence type="ECO:0000256" key="1">
    <source>
        <dbReference type="SAM" id="MobiDB-lite"/>
    </source>
</evidence>
<dbReference type="AlphaFoldDB" id="A0A1I7YNF6"/>
<sequence length="144" mass="16505">MNCCARFIWRPAQFCTVRTRPGICGIIPKPEDRYYSNQQTLMSTPTEHMLLRHGHAMANPSRAGRRRLPIHASTEINRPPTRRFIAVWLPIEIRVDFSGSEKQNKPTSMSDFSPLRSSSPLLFRRSESGHTSEGTMKNAKHFSH</sequence>
<proteinExistence type="predicted"/>
<dbReference type="WBParaSite" id="L893_g18091.t1">
    <property type="protein sequence ID" value="L893_g18091.t1"/>
    <property type="gene ID" value="L893_g18091"/>
</dbReference>
<dbReference type="Proteomes" id="UP000095287">
    <property type="component" value="Unplaced"/>
</dbReference>
<keyword evidence="2" id="KW-1185">Reference proteome</keyword>